<evidence type="ECO:0000313" key="4">
    <source>
        <dbReference type="Proteomes" id="UP001595956"/>
    </source>
</evidence>
<feature type="region of interest" description="Disordered" evidence="1">
    <location>
        <begin position="1"/>
        <end position="44"/>
    </location>
</feature>
<name>A0ABW0MXA3_9ACTN</name>
<sequence>MDDVEGSLREEIAALGERESVVLGEPAGEPGPPRGLLRRRTPPPPTRYVQYLRHDGTLFGECVGSCDHFGGTWPVTDEQHAALRELGWLAPGDDDPTETDPGVGNYWWTDPSGSDVATAARLGAGALEVLGVEPATLTYVRNRR</sequence>
<evidence type="ECO:0000259" key="2">
    <source>
        <dbReference type="Pfam" id="PF22552"/>
    </source>
</evidence>
<comment type="caution">
    <text evidence="3">The sequence shown here is derived from an EMBL/GenBank/DDBJ whole genome shotgun (WGS) entry which is preliminary data.</text>
</comment>
<accession>A0ABW0MXA3</accession>
<dbReference type="InterPro" id="IPR054344">
    <property type="entry name" value="TY-Chap_N"/>
</dbReference>
<proteinExistence type="predicted"/>
<evidence type="ECO:0000256" key="1">
    <source>
        <dbReference type="SAM" id="MobiDB-lite"/>
    </source>
</evidence>
<evidence type="ECO:0000313" key="3">
    <source>
        <dbReference type="EMBL" id="MFC5492520.1"/>
    </source>
</evidence>
<organism evidence="3 4">
    <name type="scientific">Nocardioides caricicola</name>
    <dbReference type="NCBI Taxonomy" id="634770"/>
    <lineage>
        <taxon>Bacteria</taxon>
        <taxon>Bacillati</taxon>
        <taxon>Actinomycetota</taxon>
        <taxon>Actinomycetes</taxon>
        <taxon>Propionibacteriales</taxon>
        <taxon>Nocardioidaceae</taxon>
        <taxon>Nocardioides</taxon>
    </lineage>
</organism>
<dbReference type="Proteomes" id="UP001595956">
    <property type="component" value="Unassembled WGS sequence"/>
</dbReference>
<reference evidence="4" key="1">
    <citation type="journal article" date="2019" name="Int. J. Syst. Evol. Microbiol.">
        <title>The Global Catalogue of Microorganisms (GCM) 10K type strain sequencing project: providing services to taxonomists for standard genome sequencing and annotation.</title>
        <authorList>
            <consortium name="The Broad Institute Genomics Platform"/>
            <consortium name="The Broad Institute Genome Sequencing Center for Infectious Disease"/>
            <person name="Wu L."/>
            <person name="Ma J."/>
        </authorList>
    </citation>
    <scope>NUCLEOTIDE SEQUENCE [LARGE SCALE GENOMIC DNA]</scope>
    <source>
        <strain evidence="4">KACC 13778</strain>
    </source>
</reference>
<protein>
    <recommendedName>
        <fullName evidence="2">TY-Chap N-terminal domain-containing protein</fullName>
    </recommendedName>
</protein>
<dbReference type="RefSeq" id="WP_379187333.1">
    <property type="nucleotide sequence ID" value="NZ_BAABFQ010000003.1"/>
</dbReference>
<gene>
    <name evidence="3" type="ORF">ACFPKY_05395</name>
</gene>
<feature type="compositionally biased region" description="Basic and acidic residues" evidence="1">
    <location>
        <begin position="1"/>
        <end position="20"/>
    </location>
</feature>
<keyword evidence="4" id="KW-1185">Reference proteome</keyword>
<dbReference type="EMBL" id="JBHSMD010000002">
    <property type="protein sequence ID" value="MFC5492520.1"/>
    <property type="molecule type" value="Genomic_DNA"/>
</dbReference>
<dbReference type="Pfam" id="PF22552">
    <property type="entry name" value="TY-Chap3"/>
    <property type="match status" value="1"/>
</dbReference>
<feature type="domain" description="TY-Chap N-terminal" evidence="2">
    <location>
        <begin position="3"/>
        <end position="133"/>
    </location>
</feature>